<dbReference type="PROSITE" id="PS51473">
    <property type="entry name" value="GNK2"/>
    <property type="match status" value="4"/>
</dbReference>
<feature type="transmembrane region" description="Helical" evidence="19">
    <location>
        <begin position="273"/>
        <end position="295"/>
    </location>
</feature>
<dbReference type="Pfam" id="PF07714">
    <property type="entry name" value="PK_Tyr_Ser-Thr"/>
    <property type="match status" value="2"/>
</dbReference>
<comment type="subcellular location">
    <subcellularLocation>
        <location evidence="1">Membrane</location>
        <topology evidence="1">Single-pass membrane protein</topology>
    </subcellularLocation>
</comment>
<name>A0AB32V0R9_THECC</name>
<evidence type="ECO:0000256" key="16">
    <source>
        <dbReference type="ARBA" id="ARBA00047951"/>
    </source>
</evidence>
<dbReference type="FunFam" id="3.30.200.20:FF:000142">
    <property type="entry name" value="Cysteine-rich receptor-like protein kinase 10"/>
    <property type="match status" value="2"/>
</dbReference>
<dbReference type="PANTHER" id="PTHR27002:SF1108">
    <property type="entry name" value="CYSTEINE-RICH RECEPTOR-KINASE-LIKE PROTEIN"/>
    <property type="match status" value="1"/>
</dbReference>
<dbReference type="SUPFAM" id="SSF56112">
    <property type="entry name" value="Protein kinase-like (PK-like)"/>
    <property type="match status" value="2"/>
</dbReference>
<keyword evidence="3" id="KW-0597">Phosphoprotein</keyword>
<dbReference type="GO" id="GO:0006979">
    <property type="term" value="P:response to oxidative stress"/>
    <property type="evidence" value="ECO:0007669"/>
    <property type="project" value="UniProtKB-ARBA"/>
</dbReference>
<dbReference type="FunFam" id="3.30.430.20:FF:000003">
    <property type="entry name" value="Cysteine-rich RLK (RECEPTOR-like protein kinase) 10"/>
    <property type="match status" value="2"/>
</dbReference>
<keyword evidence="14" id="KW-0325">Glycoprotein</keyword>
<feature type="binding site" evidence="17">
    <location>
        <position position="363"/>
    </location>
    <ligand>
        <name>ATP</name>
        <dbReference type="ChEBI" id="CHEBI:30616"/>
    </ligand>
</feature>
<dbReference type="InterPro" id="IPR002902">
    <property type="entry name" value="GNK2"/>
</dbReference>
<dbReference type="Proteomes" id="UP000694886">
    <property type="component" value="Chromosome 6"/>
</dbReference>
<dbReference type="FunFam" id="1.10.510.10:FF:000129">
    <property type="entry name" value="cysteine-rich receptor-like protein kinase 10"/>
    <property type="match status" value="2"/>
</dbReference>
<evidence type="ECO:0000256" key="17">
    <source>
        <dbReference type="PROSITE-ProRule" id="PRU10141"/>
    </source>
</evidence>
<dbReference type="Gramene" id="Tc06v2_t017370.1">
    <property type="protein sequence ID" value="Tc06v2_p017370.1"/>
    <property type="gene ID" value="Tc06v2_g017370"/>
</dbReference>
<dbReference type="GO" id="GO:0016020">
    <property type="term" value="C:membrane"/>
    <property type="evidence" value="ECO:0007669"/>
    <property type="project" value="UniProtKB-SubCell"/>
</dbReference>
<evidence type="ECO:0000256" key="8">
    <source>
        <dbReference type="ARBA" id="ARBA00022741"/>
    </source>
</evidence>
<evidence type="ECO:0000256" key="18">
    <source>
        <dbReference type="SAM" id="MobiDB-lite"/>
    </source>
</evidence>
<dbReference type="FunFam" id="3.30.430.20:FF:000002">
    <property type="entry name" value="Cysteine-rich receptor-like protein kinase 10"/>
    <property type="match status" value="1"/>
</dbReference>
<dbReference type="Gene3D" id="3.30.200.20">
    <property type="entry name" value="Phosphorylase Kinase, domain 1"/>
    <property type="match status" value="2"/>
</dbReference>
<dbReference type="KEGG" id="tcc:18597062"/>
<evidence type="ECO:0000256" key="2">
    <source>
        <dbReference type="ARBA" id="ARBA00022527"/>
    </source>
</evidence>
<evidence type="ECO:0000256" key="19">
    <source>
        <dbReference type="SAM" id="Phobius"/>
    </source>
</evidence>
<feature type="domain" description="Gnk2-homologous" evidence="22">
    <location>
        <begin position="694"/>
        <end position="798"/>
    </location>
</feature>
<evidence type="ECO:0000256" key="5">
    <source>
        <dbReference type="ARBA" id="ARBA00022692"/>
    </source>
</evidence>
<evidence type="ECO:0000259" key="21">
    <source>
        <dbReference type="PROSITE" id="PS50011"/>
    </source>
</evidence>
<dbReference type="PROSITE" id="PS00107">
    <property type="entry name" value="PROTEIN_KINASE_ATP"/>
    <property type="match status" value="2"/>
</dbReference>
<feature type="domain" description="Gnk2-homologous" evidence="22">
    <location>
        <begin position="26"/>
        <end position="130"/>
    </location>
</feature>
<evidence type="ECO:0000256" key="10">
    <source>
        <dbReference type="ARBA" id="ARBA00022840"/>
    </source>
</evidence>
<evidence type="ECO:0000256" key="9">
    <source>
        <dbReference type="ARBA" id="ARBA00022777"/>
    </source>
</evidence>
<feature type="domain" description="Protein kinase" evidence="21">
    <location>
        <begin position="1008"/>
        <end position="1294"/>
    </location>
</feature>
<evidence type="ECO:0000256" key="11">
    <source>
        <dbReference type="ARBA" id="ARBA00022989"/>
    </source>
</evidence>
<evidence type="ECO:0000256" key="3">
    <source>
        <dbReference type="ARBA" id="ARBA00022553"/>
    </source>
</evidence>
<reference evidence="24" key="2">
    <citation type="submission" date="2025-08" db="UniProtKB">
        <authorList>
            <consortium name="RefSeq"/>
        </authorList>
    </citation>
    <scope>IDENTIFICATION</scope>
</reference>
<dbReference type="InterPro" id="IPR011009">
    <property type="entry name" value="Kinase-like_dom_sf"/>
</dbReference>
<comment type="catalytic activity">
    <reaction evidence="16">
        <text>L-threonyl-[protein] + ATP = O-phospho-L-threonyl-[protein] + ADP + H(+)</text>
        <dbReference type="Rhea" id="RHEA:46608"/>
        <dbReference type="Rhea" id="RHEA-COMP:11060"/>
        <dbReference type="Rhea" id="RHEA-COMP:11605"/>
        <dbReference type="ChEBI" id="CHEBI:15378"/>
        <dbReference type="ChEBI" id="CHEBI:30013"/>
        <dbReference type="ChEBI" id="CHEBI:30616"/>
        <dbReference type="ChEBI" id="CHEBI:61977"/>
        <dbReference type="ChEBI" id="CHEBI:456216"/>
    </reaction>
</comment>
<keyword evidence="11 19" id="KW-1133">Transmembrane helix</keyword>
<feature type="transmembrane region" description="Helical" evidence="19">
    <location>
        <begin position="946"/>
        <end position="969"/>
    </location>
</feature>
<evidence type="ECO:0000259" key="22">
    <source>
        <dbReference type="PROSITE" id="PS51473"/>
    </source>
</evidence>
<accession>A0AB32V0R9</accession>
<dbReference type="InterPro" id="IPR000719">
    <property type="entry name" value="Prot_kinase_dom"/>
</dbReference>
<evidence type="ECO:0000256" key="12">
    <source>
        <dbReference type="ARBA" id="ARBA00023136"/>
    </source>
</evidence>
<evidence type="ECO:0000256" key="4">
    <source>
        <dbReference type="ARBA" id="ARBA00022679"/>
    </source>
</evidence>
<keyword evidence="13" id="KW-0675">Receptor</keyword>
<evidence type="ECO:0000256" key="14">
    <source>
        <dbReference type="ARBA" id="ARBA00023180"/>
    </source>
</evidence>
<evidence type="ECO:0000256" key="6">
    <source>
        <dbReference type="ARBA" id="ARBA00022729"/>
    </source>
</evidence>
<keyword evidence="7" id="KW-0677">Repeat</keyword>
<dbReference type="Gene3D" id="3.30.430.20">
    <property type="entry name" value="Gnk2 domain, C-X8-C-X2-C motif"/>
    <property type="match status" value="4"/>
</dbReference>
<keyword evidence="9" id="KW-0418">Kinase</keyword>
<dbReference type="PANTHER" id="PTHR27002">
    <property type="entry name" value="RECEPTOR-LIKE SERINE/THREONINE-PROTEIN KINASE SD1-8"/>
    <property type="match status" value="1"/>
</dbReference>
<dbReference type="PROSITE" id="PS00108">
    <property type="entry name" value="PROTEIN_KINASE_ST"/>
    <property type="match status" value="2"/>
</dbReference>
<dbReference type="Gene3D" id="1.10.510.10">
    <property type="entry name" value="Transferase(Phosphotransferase) domain 1"/>
    <property type="match status" value="2"/>
</dbReference>
<evidence type="ECO:0000313" key="23">
    <source>
        <dbReference type="Proteomes" id="UP000694886"/>
    </source>
</evidence>
<feature type="domain" description="Gnk2-homologous" evidence="22">
    <location>
        <begin position="804"/>
        <end position="915"/>
    </location>
</feature>
<evidence type="ECO:0000313" key="24">
    <source>
        <dbReference type="RefSeq" id="XP_007025946.2"/>
    </source>
</evidence>
<evidence type="ECO:0000256" key="7">
    <source>
        <dbReference type="ARBA" id="ARBA00022737"/>
    </source>
</evidence>
<dbReference type="InterPro" id="IPR017441">
    <property type="entry name" value="Protein_kinase_ATP_BS"/>
</dbReference>
<gene>
    <name evidence="24" type="primary">LOC18597062</name>
</gene>
<comment type="catalytic activity">
    <reaction evidence="15">
        <text>L-seryl-[protein] + ATP = O-phospho-L-seryl-[protein] + ADP + H(+)</text>
        <dbReference type="Rhea" id="RHEA:17989"/>
        <dbReference type="Rhea" id="RHEA-COMP:9863"/>
        <dbReference type="Rhea" id="RHEA-COMP:11604"/>
        <dbReference type="ChEBI" id="CHEBI:15378"/>
        <dbReference type="ChEBI" id="CHEBI:29999"/>
        <dbReference type="ChEBI" id="CHEBI:30616"/>
        <dbReference type="ChEBI" id="CHEBI:83421"/>
        <dbReference type="ChEBI" id="CHEBI:456216"/>
    </reaction>
</comment>
<feature type="domain" description="Protein kinase" evidence="21">
    <location>
        <begin position="335"/>
        <end position="610"/>
    </location>
</feature>
<feature type="domain" description="Gnk2-homologous" evidence="22">
    <location>
        <begin position="136"/>
        <end position="244"/>
    </location>
</feature>
<dbReference type="RefSeq" id="XP_007025946.2">
    <property type="nucleotide sequence ID" value="XM_007025884.2"/>
</dbReference>
<reference evidence="23" key="1">
    <citation type="journal article" date="1997" name="Nucleic Acids Res.">
        <title>tRNAscan-SE: a program for improved detection of transfer RNA genes in genomic sequence.</title>
        <authorList>
            <person name="Lowe T.M."/>
            <person name="Eddy S.R."/>
        </authorList>
    </citation>
    <scope>NUCLEOTIDE SEQUENCE [LARGE SCALE GENOMIC DNA]</scope>
    <source>
        <strain evidence="23">r\B97-61/B2</strain>
    </source>
</reference>
<dbReference type="CDD" id="cd23509">
    <property type="entry name" value="Gnk2-like"/>
    <property type="match status" value="4"/>
</dbReference>
<dbReference type="GO" id="GO:0004674">
    <property type="term" value="F:protein serine/threonine kinase activity"/>
    <property type="evidence" value="ECO:0007669"/>
    <property type="project" value="UniProtKB-KW"/>
</dbReference>
<dbReference type="InterPro" id="IPR008271">
    <property type="entry name" value="Ser/Thr_kinase_AS"/>
</dbReference>
<keyword evidence="2" id="KW-0723">Serine/threonine-protein kinase</keyword>
<dbReference type="InterPro" id="IPR038408">
    <property type="entry name" value="GNK2_sf"/>
</dbReference>
<keyword evidence="8 17" id="KW-0547">Nucleotide-binding</keyword>
<keyword evidence="4" id="KW-0808">Transferase</keyword>
<keyword evidence="12 19" id="KW-0472">Membrane</keyword>
<evidence type="ECO:0000256" key="13">
    <source>
        <dbReference type="ARBA" id="ARBA00023170"/>
    </source>
</evidence>
<feature type="chain" id="PRO_5044209411" evidence="20">
    <location>
        <begin position="24"/>
        <end position="1334"/>
    </location>
</feature>
<dbReference type="InterPro" id="IPR001245">
    <property type="entry name" value="Ser-Thr/Tyr_kinase_cat_dom"/>
</dbReference>
<keyword evidence="10 17" id="KW-0067">ATP-binding</keyword>
<dbReference type="Pfam" id="PF01657">
    <property type="entry name" value="Stress-antifung"/>
    <property type="match status" value="4"/>
</dbReference>
<dbReference type="GeneID" id="18597062"/>
<evidence type="ECO:0000256" key="1">
    <source>
        <dbReference type="ARBA" id="ARBA00004167"/>
    </source>
</evidence>
<feature type="binding site" evidence="17">
    <location>
        <position position="1036"/>
    </location>
    <ligand>
        <name>ATP</name>
        <dbReference type="ChEBI" id="CHEBI:30616"/>
    </ligand>
</feature>
<feature type="region of interest" description="Disordered" evidence="18">
    <location>
        <begin position="630"/>
        <end position="649"/>
    </location>
</feature>
<sequence>MASLNTSIIFMLLFTLLSYSSEAAPTYSSHACDNATTFTPNSTYQANMKTLLSSLSSNTSSSKNGFYNTTAGQDPNLVYGTFLCRGDVSANLCQDCVASASNDIAQRCLTEKVGVIWYDECTVRYSDQNIFSIIREVPGVDKSSSASITNKDRFNQLLSNVMTSLENRAAYEDQSGKRFAAGEANFTSSQKLYSLVQCTPDLTDALCFRCLQSAIATIPTCCDGKQGARVLLPSCNIRYEMFPFYQLNGTTSLVPSPSSPNSTKGKRKISSPIIIAIVAPIVISLVLLALALFLLRRRASKKYDSLPEENVSEEITTSESLKFNLATIEAATNNFSSDNKIGEGGFGEVYKGKLCNGQEVAVKRLSKSSIQGAEQFKNEVVLLAKLQHRNLVRLLGFCLDGQEKLLIYEYVPNKSLDYFLFDPEKQGNLDWSRRYKIIGGIARGLIYLHEDSRLRIIHRDLKASNVLLDEDMNAKISDFGTARIFGVDQTQANTRKIVGTFGYMSPEYAMHGKFSMKSDVFSFGVLILEIISGRKNSSFYQSDGADNLLSYSWKHWTNGTPLELLDSNLRANCSRNEVVRCIHIGLLCVQEDPANRPTMTRVGLMLDSYSVSLPLPQKPAFFLRSRNELSPQGKGLKSSDQSSSKSTTLSINEVSVTELEPQEIGSGLMPSFKLSFVLVFLSIFCPTAEAEPTFLYHICYDNGTSLARNSIYETNLNLLLSSLSSNANRSDGFYNASVGQQAPDKIYGLFLCRGDVTSDICQNCVTAAAQNATRLCSFVRSSVIWYDKCMLRYSNASFFSTMDNRPSVVIWNNKTVTEEEDFIDVVASLVKDVASKAADAPMGAKKFATKEANLNGSQTLYSLAQCTPDLSDVDCDLCLQSALTEFSDCCREKQEATQASSLMPSCNVQYGLSPLYNETAGEAPGSEPSPLRPKNSGKRKISSQRLIYIIVPTVGFLVAFSTFCCYILRRKARKKLYALKDQNDKSKARTKQSLQFDLSTIEAATNNFSDANKIGMGGFGSVYKGVLANGQEIAVKRLSKSSKQGAEQFKNEVVLVAKLQHRNLVRLLGFCAEGEERMLLYEFVPNKSLDYFLFDPEKQKQLDWSRRLKIIKGIARGLLYLHTDSRLKIVHRDLKPSNILLDEDMNPKISDFGMARIVEENQNLEQTKKIVGTYGYISPEYALHGLFSFKSDVYSFGVLTLEIVHGKTNTSFFNSERAENLLSHAWRWWKQRTPLEMMDPTLRDSYVSDEVIRCIQVGLLCVQQNPNARPMMAKIVSMLSSSAVSVPPPQQPAFFFGPQTAGSTSIVELGFDQPTSKSKCSSINEASITEFYPR</sequence>
<proteinExistence type="predicted"/>
<keyword evidence="6 20" id="KW-0732">Signal</keyword>
<feature type="compositionally biased region" description="Low complexity" evidence="18">
    <location>
        <begin position="632"/>
        <end position="649"/>
    </location>
</feature>
<protein>
    <submittedName>
        <fullName evidence="24">Uncharacterized protein LOC18597062</fullName>
    </submittedName>
</protein>
<keyword evidence="5 19" id="KW-0812">Transmembrane</keyword>
<evidence type="ECO:0000256" key="20">
    <source>
        <dbReference type="SAM" id="SignalP"/>
    </source>
</evidence>
<dbReference type="GO" id="GO:0005524">
    <property type="term" value="F:ATP binding"/>
    <property type="evidence" value="ECO:0007669"/>
    <property type="project" value="UniProtKB-UniRule"/>
</dbReference>
<organism evidence="23 24">
    <name type="scientific">Theobroma cacao</name>
    <name type="common">Cacao</name>
    <name type="synonym">Cocoa</name>
    <dbReference type="NCBI Taxonomy" id="3641"/>
    <lineage>
        <taxon>Eukaryota</taxon>
        <taxon>Viridiplantae</taxon>
        <taxon>Streptophyta</taxon>
        <taxon>Embryophyta</taxon>
        <taxon>Tracheophyta</taxon>
        <taxon>Spermatophyta</taxon>
        <taxon>Magnoliopsida</taxon>
        <taxon>eudicotyledons</taxon>
        <taxon>Gunneridae</taxon>
        <taxon>Pentapetalae</taxon>
        <taxon>rosids</taxon>
        <taxon>malvids</taxon>
        <taxon>Malvales</taxon>
        <taxon>Malvaceae</taxon>
        <taxon>Byttnerioideae</taxon>
        <taxon>Theobroma</taxon>
    </lineage>
</organism>
<feature type="signal peptide" evidence="20">
    <location>
        <begin position="1"/>
        <end position="23"/>
    </location>
</feature>
<evidence type="ECO:0000256" key="15">
    <source>
        <dbReference type="ARBA" id="ARBA00047558"/>
    </source>
</evidence>
<dbReference type="PROSITE" id="PS50011">
    <property type="entry name" value="PROTEIN_KINASE_DOM"/>
    <property type="match status" value="2"/>
</dbReference>
<dbReference type="CDD" id="cd14066">
    <property type="entry name" value="STKc_IRAK"/>
    <property type="match status" value="2"/>
</dbReference>
<dbReference type="SMART" id="SM00220">
    <property type="entry name" value="S_TKc"/>
    <property type="match status" value="2"/>
</dbReference>